<dbReference type="RefSeq" id="WP_330094666.1">
    <property type="nucleotide sequence ID" value="NZ_JAUZMY010000037.1"/>
</dbReference>
<evidence type="ECO:0000313" key="1">
    <source>
        <dbReference type="EMBL" id="MEE2040902.1"/>
    </source>
</evidence>
<protein>
    <submittedName>
        <fullName evidence="1">Uncharacterized protein</fullName>
    </submittedName>
</protein>
<dbReference type="Proteomes" id="UP001356095">
    <property type="component" value="Unassembled WGS sequence"/>
</dbReference>
<proteinExistence type="predicted"/>
<name>A0ABU7KH16_9ACTN</name>
<evidence type="ECO:0000313" key="2">
    <source>
        <dbReference type="Proteomes" id="UP001356095"/>
    </source>
</evidence>
<gene>
    <name evidence="1" type="ORF">Q8791_27145</name>
</gene>
<sequence>MSTTCLRTPARPDLLVGKWVRVDRDGGRPPHLGVLARATPDPDHPGLWQWALRTPTGYMAGGPHLPAESLTRAHTADVARARRALTRQLRADRAVLADLRAHGEPAGAMARAVAVLEELQTALAAQLKP</sequence>
<reference evidence="1 2" key="1">
    <citation type="submission" date="2023-08" db="EMBL/GenBank/DDBJ databases">
        <authorList>
            <person name="Girao M."/>
            <person name="Carvalho M.F."/>
        </authorList>
    </citation>
    <scope>NUCLEOTIDE SEQUENCE [LARGE SCALE GENOMIC DNA]</scope>
    <source>
        <strain evidence="1 2">CT-R113</strain>
    </source>
</reference>
<comment type="caution">
    <text evidence="1">The sequence shown here is derived from an EMBL/GenBank/DDBJ whole genome shotgun (WGS) entry which is preliminary data.</text>
</comment>
<keyword evidence="2" id="KW-1185">Reference proteome</keyword>
<accession>A0ABU7KH16</accession>
<organism evidence="1 2">
    <name type="scientific">Nocardiopsis codii</name>
    <dbReference type="NCBI Taxonomy" id="3065942"/>
    <lineage>
        <taxon>Bacteria</taxon>
        <taxon>Bacillati</taxon>
        <taxon>Actinomycetota</taxon>
        <taxon>Actinomycetes</taxon>
        <taxon>Streptosporangiales</taxon>
        <taxon>Nocardiopsidaceae</taxon>
        <taxon>Nocardiopsis</taxon>
    </lineage>
</organism>
<dbReference type="EMBL" id="JAUZMY010000037">
    <property type="protein sequence ID" value="MEE2040902.1"/>
    <property type="molecule type" value="Genomic_DNA"/>
</dbReference>